<feature type="region of interest" description="Disordered" evidence="2">
    <location>
        <begin position="278"/>
        <end position="303"/>
    </location>
</feature>
<dbReference type="PANTHER" id="PTHR46518">
    <property type="entry name" value="COILED-COIL DOMAIN-CONTAINING PROTEIN 151"/>
    <property type="match status" value="1"/>
</dbReference>
<dbReference type="InParanoid" id="A0A1W4X6S5"/>
<dbReference type="FunCoup" id="A0A1W4X6S5">
    <property type="interactions" value="46"/>
</dbReference>
<proteinExistence type="predicted"/>
<dbReference type="RefSeq" id="XP_018328093.1">
    <property type="nucleotide sequence ID" value="XM_018472591.1"/>
</dbReference>
<dbReference type="GO" id="GO:0036064">
    <property type="term" value="C:ciliary basal body"/>
    <property type="evidence" value="ECO:0007669"/>
    <property type="project" value="TreeGrafter"/>
</dbReference>
<feature type="compositionally biased region" description="Polar residues" evidence="2">
    <location>
        <begin position="492"/>
        <end position="501"/>
    </location>
</feature>
<dbReference type="GO" id="GO:0097542">
    <property type="term" value="C:ciliary tip"/>
    <property type="evidence" value="ECO:0007669"/>
    <property type="project" value="TreeGrafter"/>
</dbReference>
<organism evidence="3 4">
    <name type="scientific">Agrilus planipennis</name>
    <name type="common">Emerald ash borer</name>
    <name type="synonym">Agrilus marcopoli</name>
    <dbReference type="NCBI Taxonomy" id="224129"/>
    <lineage>
        <taxon>Eukaryota</taxon>
        <taxon>Metazoa</taxon>
        <taxon>Ecdysozoa</taxon>
        <taxon>Arthropoda</taxon>
        <taxon>Hexapoda</taxon>
        <taxon>Insecta</taxon>
        <taxon>Pterygota</taxon>
        <taxon>Neoptera</taxon>
        <taxon>Endopterygota</taxon>
        <taxon>Coleoptera</taxon>
        <taxon>Polyphaga</taxon>
        <taxon>Elateriformia</taxon>
        <taxon>Buprestoidea</taxon>
        <taxon>Buprestidae</taxon>
        <taxon>Agrilinae</taxon>
        <taxon>Agrilus</taxon>
    </lineage>
</organism>
<evidence type="ECO:0000313" key="4">
    <source>
        <dbReference type="RefSeq" id="XP_018328093.1"/>
    </source>
</evidence>
<feature type="region of interest" description="Disordered" evidence="2">
    <location>
        <begin position="492"/>
        <end position="517"/>
    </location>
</feature>
<evidence type="ECO:0000256" key="1">
    <source>
        <dbReference type="SAM" id="Coils"/>
    </source>
</evidence>
<keyword evidence="1" id="KW-0175">Coiled coil</keyword>
<dbReference type="PANTHER" id="PTHR46518:SF1">
    <property type="entry name" value="OUTER DYNEIN ARM-DOCKING COMPLEX SUBUNIT 3"/>
    <property type="match status" value="1"/>
</dbReference>
<feature type="coiled-coil region" evidence="1">
    <location>
        <begin position="322"/>
        <end position="398"/>
    </location>
</feature>
<dbReference type="GO" id="GO:0036158">
    <property type="term" value="P:outer dynein arm assembly"/>
    <property type="evidence" value="ECO:0007669"/>
    <property type="project" value="InterPro"/>
</dbReference>
<accession>A0A1W4X6S5</accession>
<gene>
    <name evidence="4" type="primary">LOC108738960</name>
</gene>
<feature type="coiled-coil region" evidence="1">
    <location>
        <begin position="14"/>
        <end position="73"/>
    </location>
</feature>
<dbReference type="AlphaFoldDB" id="A0A1W4X6S5"/>
<reference evidence="4" key="1">
    <citation type="submission" date="2025-08" db="UniProtKB">
        <authorList>
            <consortium name="RefSeq"/>
        </authorList>
    </citation>
    <scope>IDENTIFICATION</scope>
    <source>
        <tissue evidence="4">Entire body</tissue>
    </source>
</reference>
<dbReference type="Proteomes" id="UP000192223">
    <property type="component" value="Unplaced"/>
</dbReference>
<name>A0A1W4X6S5_AGRPL</name>
<dbReference type="STRING" id="224129.A0A1W4X6S5"/>
<dbReference type="GO" id="GO:0035253">
    <property type="term" value="C:ciliary rootlet"/>
    <property type="evidence" value="ECO:0007669"/>
    <property type="project" value="TreeGrafter"/>
</dbReference>
<dbReference type="KEGG" id="apln:108738960"/>
<dbReference type="InterPro" id="IPR033192">
    <property type="entry name" value="ODAD3"/>
</dbReference>
<feature type="compositionally biased region" description="Acidic residues" evidence="2">
    <location>
        <begin position="285"/>
        <end position="299"/>
    </location>
</feature>
<dbReference type="OrthoDB" id="10255247at2759"/>
<protein>
    <submittedName>
        <fullName evidence="4">Uncharacterized abhydrolase domain-containing protein DDB_G0269086-like</fullName>
    </submittedName>
</protein>
<keyword evidence="3" id="KW-1185">Reference proteome</keyword>
<sequence length="537" mass="62628">MGGLKSRKKRPETAAEMEKMINEMKKKVQLSEGQRKALFEECETEQKNNTEKIETLKKEVSQLIVTLRNKTSNSVKDRIRIPQLNSVAAYLGEKMCNEVIVVLDLQVIDKVKKLDLIRYKIAEKERCLKEMAKQYQQLQSQQVKKSFAKKIKAPVTRTTFSIENQIHAVQVQWREANHIKTRYIDIKRSLLNETASYHAIIKNTEQELKIQESEIEKLQKIGAEAAKKKAFVRTELLHEEKSAVLSAMERERLESQGRRLVAEGRQELEKLEQLIFMSGKTQERQDEENPEEGQLDEDQLLSPNPEQDLIDTFDKLKETAGAKDAEETLEKFQIQRTTLSRLENLKATSEKQKSKLERRIQQLTNQLEAFKFAEVKEAEQNIEDIEKMRTQIDEQNSRKHIKMEQLHKTKEIIKRISDNLRGMYLNVNPKSTGHNIMHTQEMIVYIRTTLMPMLDEEGTIEIENIENEEIEEKWFPPSYNSLLRRTPVPQTGTISISQTAGSEEEEEVPTRDHLKKQAQMVVEAKSRKKVMRFAQRK</sequence>
<evidence type="ECO:0000256" key="2">
    <source>
        <dbReference type="SAM" id="MobiDB-lite"/>
    </source>
</evidence>
<dbReference type="GO" id="GO:0003341">
    <property type="term" value="P:cilium movement"/>
    <property type="evidence" value="ECO:0007669"/>
    <property type="project" value="InterPro"/>
</dbReference>
<evidence type="ECO:0000313" key="3">
    <source>
        <dbReference type="Proteomes" id="UP000192223"/>
    </source>
</evidence>
<dbReference type="GeneID" id="108738960"/>